<feature type="transmembrane region" description="Helical" evidence="1">
    <location>
        <begin position="311"/>
        <end position="328"/>
    </location>
</feature>
<proteinExistence type="predicted"/>
<feature type="transmembrane region" description="Helical" evidence="1">
    <location>
        <begin position="430"/>
        <end position="455"/>
    </location>
</feature>
<feature type="transmembrane region" description="Helical" evidence="1">
    <location>
        <begin position="124"/>
        <end position="152"/>
    </location>
</feature>
<feature type="transmembrane region" description="Helical" evidence="1">
    <location>
        <begin position="29"/>
        <end position="47"/>
    </location>
</feature>
<evidence type="ECO:0000313" key="3">
    <source>
        <dbReference type="Proteomes" id="UP000614200"/>
    </source>
</evidence>
<evidence type="ECO:0000256" key="1">
    <source>
        <dbReference type="SAM" id="Phobius"/>
    </source>
</evidence>
<name>A0ABR9ZX68_9FIRM</name>
<gene>
    <name evidence="2" type="ORF">ISU02_18275</name>
</gene>
<feature type="transmembrane region" description="Helical" evidence="1">
    <location>
        <begin position="196"/>
        <end position="221"/>
    </location>
</feature>
<feature type="transmembrane region" description="Helical" evidence="1">
    <location>
        <begin position="164"/>
        <end position="184"/>
    </location>
</feature>
<evidence type="ECO:0000313" key="2">
    <source>
        <dbReference type="EMBL" id="MBF4695051.1"/>
    </source>
</evidence>
<protein>
    <recommendedName>
        <fullName evidence="4">Citrate transporter-like domain-containing protein</fullName>
    </recommendedName>
</protein>
<dbReference type="Proteomes" id="UP000614200">
    <property type="component" value="Unassembled WGS sequence"/>
</dbReference>
<keyword evidence="1" id="KW-1133">Transmembrane helix</keyword>
<feature type="transmembrane region" description="Helical" evidence="1">
    <location>
        <begin position="348"/>
        <end position="372"/>
    </location>
</feature>
<accession>A0ABR9ZX68</accession>
<comment type="caution">
    <text evidence="2">The sequence shown here is derived from an EMBL/GenBank/DDBJ whole genome shotgun (WGS) entry which is preliminary data.</text>
</comment>
<feature type="transmembrane region" description="Helical" evidence="1">
    <location>
        <begin position="53"/>
        <end position="73"/>
    </location>
</feature>
<reference evidence="2 3" key="1">
    <citation type="submission" date="2020-11" db="EMBL/GenBank/DDBJ databases">
        <title>Fusibacter basophilias sp. nov.</title>
        <authorList>
            <person name="Qiu D."/>
        </authorList>
    </citation>
    <scope>NUCLEOTIDE SEQUENCE [LARGE SCALE GENOMIC DNA]</scope>
    <source>
        <strain evidence="2 3">Q10-2</strain>
    </source>
</reference>
<keyword evidence="1" id="KW-0472">Membrane</keyword>
<organism evidence="2 3">
    <name type="scientific">Fusibacter ferrireducens</name>
    <dbReference type="NCBI Taxonomy" id="2785058"/>
    <lineage>
        <taxon>Bacteria</taxon>
        <taxon>Bacillati</taxon>
        <taxon>Bacillota</taxon>
        <taxon>Clostridia</taxon>
        <taxon>Eubacteriales</taxon>
        <taxon>Eubacteriales Family XII. Incertae Sedis</taxon>
        <taxon>Fusibacter</taxon>
    </lineage>
</organism>
<feature type="transmembrane region" description="Helical" evidence="1">
    <location>
        <begin position="85"/>
        <end position="104"/>
    </location>
</feature>
<dbReference type="EMBL" id="JADKNH010000012">
    <property type="protein sequence ID" value="MBF4695051.1"/>
    <property type="molecule type" value="Genomic_DNA"/>
</dbReference>
<evidence type="ECO:0008006" key="4">
    <source>
        <dbReference type="Google" id="ProtNLM"/>
    </source>
</evidence>
<feature type="transmembrane region" description="Helical" evidence="1">
    <location>
        <begin position="246"/>
        <end position="265"/>
    </location>
</feature>
<sequence length="458" mass="50254">MTTWDHAYRVISIAFAILYLINCFVNNPILSYITCILLILILCKSIPTLPKTSLLSVGGLLGIGMALLWGANAPLQIWIKAITQSANLVTLFICTPMISIPFYYDRYQDELVSIVKSRISNPITFCALVFFCTHILGVILSIGAITIIYDLMIPLARLYKAEDAFLGTVLCAYCASGFWSPAWASMLTVTTATHIPWIQLIPIGIVFSLIYAAIALALLALKSRSKSHVFHPLVLDKTLIVDWKKIRIMLTLTVSLILSIILMNLFTDWNLLMIISIIAVLFPIACALIQRYAKAYKQGMKTYYKVSLNRIHGQVSMFTAAGFLGIALQNYGINDLVKTLTPHWLTAYPIWMCMAIILAIILPSLIGIHAVVTGTAIATIIVPSAIGLSVFTFALTVITGWLLAIMLSPFSATSLLGANYSGKTSFEVSLGLNGIFGFIIVLVFSVLIGTLNTCFSIF</sequence>
<feature type="transmembrane region" description="Helical" evidence="1">
    <location>
        <begin position="384"/>
        <end position="410"/>
    </location>
</feature>
<keyword evidence="3" id="KW-1185">Reference proteome</keyword>
<keyword evidence="1" id="KW-0812">Transmembrane</keyword>
<feature type="transmembrane region" description="Helical" evidence="1">
    <location>
        <begin position="271"/>
        <end position="290"/>
    </location>
</feature>